<dbReference type="CDD" id="cd00093">
    <property type="entry name" value="HTH_XRE"/>
    <property type="match status" value="1"/>
</dbReference>
<feature type="coiled-coil region" evidence="1">
    <location>
        <begin position="50"/>
        <end position="77"/>
    </location>
</feature>
<evidence type="ECO:0000259" key="2">
    <source>
        <dbReference type="PROSITE" id="PS50943"/>
    </source>
</evidence>
<organism evidence="3 4">
    <name type="scientific">Mangrovibacillus cuniculi</name>
    <dbReference type="NCBI Taxonomy" id="2593652"/>
    <lineage>
        <taxon>Bacteria</taxon>
        <taxon>Bacillati</taxon>
        <taxon>Bacillota</taxon>
        <taxon>Bacilli</taxon>
        <taxon>Bacillales</taxon>
        <taxon>Bacillaceae</taxon>
        <taxon>Mangrovibacillus</taxon>
    </lineage>
</organism>
<dbReference type="Proteomes" id="UP000593626">
    <property type="component" value="Chromosome"/>
</dbReference>
<evidence type="ECO:0000313" key="3">
    <source>
        <dbReference type="EMBL" id="QPC47585.1"/>
    </source>
</evidence>
<keyword evidence="4" id="KW-1185">Reference proteome</keyword>
<dbReference type="Gene3D" id="1.25.40.10">
    <property type="entry name" value="Tetratricopeptide repeat domain"/>
    <property type="match status" value="1"/>
</dbReference>
<dbReference type="PROSITE" id="PS50943">
    <property type="entry name" value="HTH_CROC1"/>
    <property type="match status" value="1"/>
</dbReference>
<sequence>MGLGSVVKYYRLKAGMTQNELCREICSVSHLSKIENDSYEGNEETLSLLFERLGIELEEEQEKLIGLEKELHSLLNAIRYLDEEKIKYYYASLKPNKDYCSSSKLLFLYEIVMMWYYNYINDVQKAIEIQDFLEKLFKNMDKDEQCLYVIGYSRNLVKNNEPTKALEYLENNNKYIYSTYEQDYLFQLGYCCSLLCDFKRAITYMNKCIPIFQEELNIMKLISAKIVLGITYTNTGLLDEASSIYTNILRNLRMLGKRNLYYQTLYNYGLTLLEKKEYEEALIKFEKIAKDLEASDITFIWSKLSMINVYIKIGRDKDLLLIKIEELIEDIKLNKFEQLSMYAQRLKFQLTMPEKKYYEYLENKHLPFLQSTRDFEESKIVEMELAQYYEKVDPLKAIRYYKNYI</sequence>
<keyword evidence="1" id="KW-0175">Coiled coil</keyword>
<dbReference type="GO" id="GO:0003677">
    <property type="term" value="F:DNA binding"/>
    <property type="evidence" value="ECO:0007669"/>
    <property type="project" value="InterPro"/>
</dbReference>
<gene>
    <name evidence="3" type="ORF">G8O30_11790</name>
</gene>
<dbReference type="InterPro" id="IPR001387">
    <property type="entry name" value="Cro/C1-type_HTH"/>
</dbReference>
<name>A0A7S8HGM5_9BACI</name>
<proteinExistence type="predicted"/>
<dbReference type="RefSeq" id="WP_239672255.1">
    <property type="nucleotide sequence ID" value="NZ_CP049742.1"/>
</dbReference>
<dbReference type="KEGG" id="mcui:G8O30_11790"/>
<evidence type="ECO:0000313" key="4">
    <source>
        <dbReference type="Proteomes" id="UP000593626"/>
    </source>
</evidence>
<dbReference type="SUPFAM" id="SSF47413">
    <property type="entry name" value="lambda repressor-like DNA-binding domains"/>
    <property type="match status" value="1"/>
</dbReference>
<dbReference type="InterPro" id="IPR011990">
    <property type="entry name" value="TPR-like_helical_dom_sf"/>
</dbReference>
<accession>A0A7S8HGM5</accession>
<dbReference type="EMBL" id="CP049742">
    <property type="protein sequence ID" value="QPC47585.1"/>
    <property type="molecule type" value="Genomic_DNA"/>
</dbReference>
<protein>
    <submittedName>
        <fullName evidence="3">Helix-turn-helix transcriptional regulator</fullName>
    </submittedName>
</protein>
<dbReference type="SUPFAM" id="SSF48452">
    <property type="entry name" value="TPR-like"/>
    <property type="match status" value="1"/>
</dbReference>
<reference evidence="3 4" key="1">
    <citation type="submission" date="2019-07" db="EMBL/GenBank/DDBJ databases">
        <title>Genome sequence of 2 isolates from Red Sea Mangroves.</title>
        <authorList>
            <person name="Sefrji F."/>
            <person name="Michoud G."/>
            <person name="Merlino G."/>
            <person name="Daffonchio D."/>
        </authorList>
    </citation>
    <scope>NUCLEOTIDE SEQUENCE [LARGE SCALE GENOMIC DNA]</scope>
    <source>
        <strain evidence="3 4">R1DC41</strain>
    </source>
</reference>
<dbReference type="InterPro" id="IPR010982">
    <property type="entry name" value="Lambda_DNA-bd_dom_sf"/>
</dbReference>
<dbReference type="AlphaFoldDB" id="A0A7S8HGM5"/>
<dbReference type="SMART" id="SM00530">
    <property type="entry name" value="HTH_XRE"/>
    <property type="match status" value="1"/>
</dbReference>
<evidence type="ECO:0000256" key="1">
    <source>
        <dbReference type="SAM" id="Coils"/>
    </source>
</evidence>
<feature type="domain" description="HTH cro/C1-type" evidence="2">
    <location>
        <begin position="7"/>
        <end position="61"/>
    </location>
</feature>
<dbReference type="Gene3D" id="1.10.260.40">
    <property type="entry name" value="lambda repressor-like DNA-binding domains"/>
    <property type="match status" value="1"/>
</dbReference>
<dbReference type="Pfam" id="PF01381">
    <property type="entry name" value="HTH_3"/>
    <property type="match status" value="1"/>
</dbReference>